<evidence type="ECO:0000313" key="1">
    <source>
        <dbReference type="EMBL" id="KAH9799841.1"/>
    </source>
</evidence>
<proteinExistence type="predicted"/>
<gene>
    <name evidence="1" type="ORF">KPL71_000472</name>
</gene>
<protein>
    <submittedName>
        <fullName evidence="1">Protein EARLY FLOWERING 3</fullName>
    </submittedName>
</protein>
<name>A0ACB8NPN8_CITSI</name>
<comment type="caution">
    <text evidence="1">The sequence shown here is derived from an EMBL/GenBank/DDBJ whole genome shotgun (WGS) entry which is preliminary data.</text>
</comment>
<evidence type="ECO:0000313" key="2">
    <source>
        <dbReference type="Proteomes" id="UP000829398"/>
    </source>
</evidence>
<dbReference type="Proteomes" id="UP000829398">
    <property type="component" value="Chromosome 1"/>
</dbReference>
<sequence length="776" mass="84565">MKRGKDDEKIMGPMFPRLHVNDTEKGGPRAPPRNKMALYEQLSIPTQRFSTGVLPLNPSNSSSLVPPVSSSQGNGLERNLLFAHSVHPSTPTHLDEKCHSDQPAGATLNTHLQHHEQSKKVSEEDDFAVPIFDQAGMGQCHGKSQSDVDKGNLSPFNPSNTRKSTKFQNACDKNPKRSSSSSISLRQQGGHACQENPKICISIGNFPAKSSVNLSIREKIDGIVKEVSASPNQEYREISGSDFSRINDSDASLRLESGAGLPPNGCCRYDDVDSTGDFQKEVVLQPRGDTHSTEDCGHRSGLHNDSRYHVDKTCGSLQLGSGDKSDDVSETSMVDSMSGVDMSPDDVVGIIGHKHFWKARRAIVKEMDNPNRALGGLEQERKYRWRMIPEAYVGWISEKRDNFLQYLEANGMFHLMSYQQRVFAVQVFELHRLIKVQQLIAESPDVLLEESACLGKPSLKASPAKKLPLEYVVKPLPHSVKRKVDSEKPNHKIESSAENAVGKTSLSSVKNGSQPSNYGPYCANQPPPMEATNSRMAHWCFHQSPGQQWLIPVMSPSEGLIYKPYPGPGFMGTVCGGGCSPFGPAPLTGNFMHPDYGITSPIPLQGNGVMPGAHLVGHGYFPPYGMPVMNPSVSGSAAEQKNQFAVPGSRDQFSQGDANFYMPQESSCNVPAQKNGAVPPVRQFQASKDTELQGSTASSPGERVRGDGMGHAAEGTDALQVSTVSPVVQEAAPQPHDADQPTKVIKVVPHNPRSATESVARIFQSIQEERKQYDSI</sequence>
<keyword evidence="2" id="KW-1185">Reference proteome</keyword>
<dbReference type="EMBL" id="CM039170">
    <property type="protein sequence ID" value="KAH9799841.1"/>
    <property type="molecule type" value="Genomic_DNA"/>
</dbReference>
<reference evidence="2" key="1">
    <citation type="journal article" date="2023" name="Hortic. Res.">
        <title>A chromosome-level phased genome enabling allele-level studies in sweet orange: a case study on citrus Huanglongbing tolerance.</title>
        <authorList>
            <person name="Wu B."/>
            <person name="Yu Q."/>
            <person name="Deng Z."/>
            <person name="Duan Y."/>
            <person name="Luo F."/>
            <person name="Gmitter F. Jr."/>
        </authorList>
    </citation>
    <scope>NUCLEOTIDE SEQUENCE [LARGE SCALE GENOMIC DNA]</scope>
    <source>
        <strain evidence="2">cv. Valencia</strain>
    </source>
</reference>
<organism evidence="1 2">
    <name type="scientific">Citrus sinensis</name>
    <name type="common">Sweet orange</name>
    <name type="synonym">Citrus aurantium var. sinensis</name>
    <dbReference type="NCBI Taxonomy" id="2711"/>
    <lineage>
        <taxon>Eukaryota</taxon>
        <taxon>Viridiplantae</taxon>
        <taxon>Streptophyta</taxon>
        <taxon>Embryophyta</taxon>
        <taxon>Tracheophyta</taxon>
        <taxon>Spermatophyta</taxon>
        <taxon>Magnoliopsida</taxon>
        <taxon>eudicotyledons</taxon>
        <taxon>Gunneridae</taxon>
        <taxon>Pentapetalae</taxon>
        <taxon>rosids</taxon>
        <taxon>malvids</taxon>
        <taxon>Sapindales</taxon>
        <taxon>Rutaceae</taxon>
        <taxon>Aurantioideae</taxon>
        <taxon>Citrus</taxon>
    </lineage>
</organism>
<accession>A0ACB8NPN8</accession>